<evidence type="ECO:0000256" key="1">
    <source>
        <dbReference type="ARBA" id="ARBA00007435"/>
    </source>
</evidence>
<comment type="similarity">
    <text evidence="1">Belongs to the UPF0213 family.</text>
</comment>
<dbReference type="Gene3D" id="3.40.1440.10">
    <property type="entry name" value="GIY-YIG endonuclease"/>
    <property type="match status" value="1"/>
</dbReference>
<dbReference type="RefSeq" id="WP_115881114.1">
    <property type="nucleotide sequence ID" value="NZ_QTTQ01000011.1"/>
</dbReference>
<dbReference type="SUPFAM" id="SSF82771">
    <property type="entry name" value="GIY-YIG endonuclease"/>
    <property type="match status" value="1"/>
</dbReference>
<dbReference type="PANTHER" id="PTHR34477:SF1">
    <property type="entry name" value="UPF0213 PROTEIN YHBQ"/>
    <property type="match status" value="1"/>
</dbReference>
<keyword evidence="3" id="KW-0540">Nuclease</keyword>
<keyword evidence="4" id="KW-1185">Reference proteome</keyword>
<dbReference type="GO" id="GO:0004519">
    <property type="term" value="F:endonuclease activity"/>
    <property type="evidence" value="ECO:0007669"/>
    <property type="project" value="UniProtKB-KW"/>
</dbReference>
<dbReference type="PANTHER" id="PTHR34477">
    <property type="entry name" value="UPF0213 PROTEIN YHBQ"/>
    <property type="match status" value="1"/>
</dbReference>
<evidence type="ECO:0000313" key="3">
    <source>
        <dbReference type="EMBL" id="REE80562.1"/>
    </source>
</evidence>
<dbReference type="OrthoDB" id="1495241at2"/>
<evidence type="ECO:0000259" key="2">
    <source>
        <dbReference type="PROSITE" id="PS50164"/>
    </source>
</evidence>
<sequence length="114" mass="13244">MKKGFVYILECADGIFYTGSTINLELRLTQHKNGVGAKHTAKRLPVSLIYFEEFTAISEAFYREKQIQGWSRKKKLSLINNKLKDLPKLSECKNETHFSNKKVSNSLNHLKKRR</sequence>
<dbReference type="AlphaFoldDB" id="A0A3D9RV93"/>
<gene>
    <name evidence="3" type="ORF">BX611_2208</name>
</gene>
<dbReference type="InterPro" id="IPR000305">
    <property type="entry name" value="GIY-YIG_endonuc"/>
</dbReference>
<evidence type="ECO:0000313" key="4">
    <source>
        <dbReference type="Proteomes" id="UP000256429"/>
    </source>
</evidence>
<dbReference type="InterPro" id="IPR035901">
    <property type="entry name" value="GIY-YIG_endonuc_sf"/>
</dbReference>
<dbReference type="Proteomes" id="UP000256429">
    <property type="component" value="Unassembled WGS sequence"/>
</dbReference>
<dbReference type="Pfam" id="PF01541">
    <property type="entry name" value="GIY-YIG"/>
    <property type="match status" value="1"/>
</dbReference>
<dbReference type="EMBL" id="QTTQ01000011">
    <property type="protein sequence ID" value="REE80562.1"/>
    <property type="molecule type" value="Genomic_DNA"/>
</dbReference>
<keyword evidence="3" id="KW-0378">Hydrolase</keyword>
<name>A0A3D9RV93_9FLAO</name>
<proteinExistence type="inferred from homology"/>
<comment type="caution">
    <text evidence="3">The sequence shown here is derived from an EMBL/GenBank/DDBJ whole genome shotgun (WGS) entry which is preliminary data.</text>
</comment>
<dbReference type="InterPro" id="IPR050190">
    <property type="entry name" value="UPF0213_domain"/>
</dbReference>
<keyword evidence="3" id="KW-0255">Endonuclease</keyword>
<feature type="domain" description="GIY-YIG" evidence="2">
    <location>
        <begin position="2"/>
        <end position="77"/>
    </location>
</feature>
<reference evidence="3 4" key="1">
    <citation type="submission" date="2018-08" db="EMBL/GenBank/DDBJ databases">
        <title>Genomic Encyclopedia of Type Strains, Phase III (KMG-III): the genomes of soil and plant-associated and newly described type strains.</title>
        <authorList>
            <person name="Whitman W."/>
        </authorList>
    </citation>
    <scope>NUCLEOTIDE SEQUENCE [LARGE SCALE GENOMIC DNA]</scope>
    <source>
        <strain evidence="3 4">325-5</strain>
    </source>
</reference>
<dbReference type="SMART" id="SM00465">
    <property type="entry name" value="GIYc"/>
    <property type="match status" value="1"/>
</dbReference>
<dbReference type="PROSITE" id="PS50164">
    <property type="entry name" value="GIY_YIG"/>
    <property type="match status" value="1"/>
</dbReference>
<protein>
    <submittedName>
        <fullName evidence="3">Putative endonuclease</fullName>
    </submittedName>
</protein>
<organism evidence="3 4">
    <name type="scientific">Lutibacter oceani</name>
    <dbReference type="NCBI Taxonomy" id="1853311"/>
    <lineage>
        <taxon>Bacteria</taxon>
        <taxon>Pseudomonadati</taxon>
        <taxon>Bacteroidota</taxon>
        <taxon>Flavobacteriia</taxon>
        <taxon>Flavobacteriales</taxon>
        <taxon>Flavobacteriaceae</taxon>
        <taxon>Lutibacter</taxon>
    </lineage>
</organism>
<dbReference type="CDD" id="cd10456">
    <property type="entry name" value="GIY-YIG_UPF0213"/>
    <property type="match status" value="1"/>
</dbReference>
<accession>A0A3D9RV93</accession>